<evidence type="ECO:0000313" key="3">
    <source>
        <dbReference type="Proteomes" id="UP000053144"/>
    </source>
</evidence>
<dbReference type="EMBL" id="CM003376">
    <property type="protein sequence ID" value="KOM46153.1"/>
    <property type="molecule type" value="Genomic_DNA"/>
</dbReference>
<reference evidence="3" key="1">
    <citation type="journal article" date="2015" name="Proc. Natl. Acad. Sci. U.S.A.">
        <title>Genome sequencing of adzuki bean (Vigna angularis) provides insight into high starch and low fat accumulation and domestication.</title>
        <authorList>
            <person name="Yang K."/>
            <person name="Tian Z."/>
            <person name="Chen C."/>
            <person name="Luo L."/>
            <person name="Zhao B."/>
            <person name="Wang Z."/>
            <person name="Yu L."/>
            <person name="Li Y."/>
            <person name="Sun Y."/>
            <person name="Li W."/>
            <person name="Chen Y."/>
            <person name="Li Y."/>
            <person name="Zhang Y."/>
            <person name="Ai D."/>
            <person name="Zhao J."/>
            <person name="Shang C."/>
            <person name="Ma Y."/>
            <person name="Wu B."/>
            <person name="Wang M."/>
            <person name="Gao L."/>
            <person name="Sun D."/>
            <person name="Zhang P."/>
            <person name="Guo F."/>
            <person name="Wang W."/>
            <person name="Li Y."/>
            <person name="Wang J."/>
            <person name="Varshney R.K."/>
            <person name="Wang J."/>
            <person name="Ling H.Q."/>
            <person name="Wan P."/>
        </authorList>
    </citation>
    <scope>NUCLEOTIDE SEQUENCE</scope>
    <source>
        <strain evidence="3">cv. Jingnong 6</strain>
    </source>
</reference>
<accession>A0A0L9UTS8</accession>
<proteinExistence type="predicted"/>
<protein>
    <submittedName>
        <fullName evidence="2">Uncharacterized protein</fullName>
    </submittedName>
</protein>
<dbReference type="AlphaFoldDB" id="A0A0L9UTS8"/>
<evidence type="ECO:0000256" key="1">
    <source>
        <dbReference type="SAM" id="MobiDB-lite"/>
    </source>
</evidence>
<dbReference type="Gramene" id="KOM46153">
    <property type="protein sequence ID" value="KOM46153"/>
    <property type="gene ID" value="LR48_Vigan06g145900"/>
</dbReference>
<sequence>MVRPAGSVRRREGAMEGRMNVVEGRLEHIEMAVDGMKAKSAANRQESMVIRKDIQELMRMMGARAKTTDDHSDESQGSVNDHGGGRPLDGGGGGGREHPETLPN</sequence>
<gene>
    <name evidence="2" type="ORF">LR48_Vigan06g145900</name>
</gene>
<organism evidence="2 3">
    <name type="scientific">Phaseolus angularis</name>
    <name type="common">Azuki bean</name>
    <name type="synonym">Vigna angularis</name>
    <dbReference type="NCBI Taxonomy" id="3914"/>
    <lineage>
        <taxon>Eukaryota</taxon>
        <taxon>Viridiplantae</taxon>
        <taxon>Streptophyta</taxon>
        <taxon>Embryophyta</taxon>
        <taxon>Tracheophyta</taxon>
        <taxon>Spermatophyta</taxon>
        <taxon>Magnoliopsida</taxon>
        <taxon>eudicotyledons</taxon>
        <taxon>Gunneridae</taxon>
        <taxon>Pentapetalae</taxon>
        <taxon>rosids</taxon>
        <taxon>fabids</taxon>
        <taxon>Fabales</taxon>
        <taxon>Fabaceae</taxon>
        <taxon>Papilionoideae</taxon>
        <taxon>50 kb inversion clade</taxon>
        <taxon>NPAAA clade</taxon>
        <taxon>indigoferoid/millettioid clade</taxon>
        <taxon>Phaseoleae</taxon>
        <taxon>Vigna</taxon>
    </lineage>
</organism>
<name>A0A0L9UTS8_PHAAN</name>
<feature type="region of interest" description="Disordered" evidence="1">
    <location>
        <begin position="60"/>
        <end position="104"/>
    </location>
</feature>
<feature type="compositionally biased region" description="Gly residues" evidence="1">
    <location>
        <begin position="85"/>
        <end position="94"/>
    </location>
</feature>
<dbReference type="Proteomes" id="UP000053144">
    <property type="component" value="Chromosome 6"/>
</dbReference>
<feature type="compositionally biased region" description="Basic and acidic residues" evidence="1">
    <location>
        <begin position="95"/>
        <end position="104"/>
    </location>
</feature>
<evidence type="ECO:0000313" key="2">
    <source>
        <dbReference type="EMBL" id="KOM46153.1"/>
    </source>
</evidence>